<comment type="similarity">
    <text evidence="2 6">Belongs to the SURF1 family.</text>
</comment>
<evidence type="ECO:0000313" key="8">
    <source>
        <dbReference type="Proteomes" id="UP000256900"/>
    </source>
</evidence>
<comment type="subcellular location">
    <subcellularLocation>
        <location evidence="6">Cell membrane</location>
        <topology evidence="6">Multi-pass membrane protein</topology>
    </subcellularLocation>
    <subcellularLocation>
        <location evidence="1">Membrane</location>
    </subcellularLocation>
</comment>
<accession>A0A3D9YZL7</accession>
<dbReference type="PROSITE" id="PS50895">
    <property type="entry name" value="SURF1"/>
    <property type="match status" value="1"/>
</dbReference>
<proteinExistence type="inferred from homology"/>
<keyword evidence="4 6" id="KW-1133">Transmembrane helix</keyword>
<dbReference type="CDD" id="cd06662">
    <property type="entry name" value="SURF1"/>
    <property type="match status" value="1"/>
</dbReference>
<reference evidence="7 8" key="1">
    <citation type="submission" date="2018-08" db="EMBL/GenBank/DDBJ databases">
        <title>Genomic Encyclopedia of Type Strains, Phase IV (KMG-IV): sequencing the most valuable type-strain genomes for metagenomic binning, comparative biology and taxonomic classification.</title>
        <authorList>
            <person name="Goeker M."/>
        </authorList>
    </citation>
    <scope>NUCLEOTIDE SEQUENCE [LARGE SCALE GENOMIC DNA]</scope>
    <source>
        <strain evidence="7 8">BW863</strain>
    </source>
</reference>
<dbReference type="EMBL" id="QUMO01000002">
    <property type="protein sequence ID" value="REF87825.1"/>
    <property type="molecule type" value="Genomic_DNA"/>
</dbReference>
<evidence type="ECO:0000256" key="1">
    <source>
        <dbReference type="ARBA" id="ARBA00004370"/>
    </source>
</evidence>
<gene>
    <name evidence="7" type="ORF">DES32_1455</name>
</gene>
<evidence type="ECO:0000256" key="3">
    <source>
        <dbReference type="ARBA" id="ARBA00022692"/>
    </source>
</evidence>
<dbReference type="PANTHER" id="PTHR23427">
    <property type="entry name" value="SURFEIT LOCUS PROTEIN"/>
    <property type="match status" value="1"/>
</dbReference>
<organism evidence="7 8">
    <name type="scientific">Methylovirgula ligni</name>
    <dbReference type="NCBI Taxonomy" id="569860"/>
    <lineage>
        <taxon>Bacteria</taxon>
        <taxon>Pseudomonadati</taxon>
        <taxon>Pseudomonadota</taxon>
        <taxon>Alphaproteobacteria</taxon>
        <taxon>Hyphomicrobiales</taxon>
        <taxon>Beijerinckiaceae</taxon>
        <taxon>Methylovirgula</taxon>
    </lineage>
</organism>
<keyword evidence="6" id="KW-1003">Cell membrane</keyword>
<dbReference type="Proteomes" id="UP000256900">
    <property type="component" value="Unassembled WGS sequence"/>
</dbReference>
<protein>
    <recommendedName>
        <fullName evidence="6">SURF1-like protein</fullName>
    </recommendedName>
</protein>
<dbReference type="InterPro" id="IPR002994">
    <property type="entry name" value="Surf1/Shy1"/>
</dbReference>
<dbReference type="RefSeq" id="WP_115835979.1">
    <property type="nucleotide sequence ID" value="NZ_CP025086.1"/>
</dbReference>
<name>A0A3D9YZL7_9HYPH</name>
<evidence type="ECO:0000256" key="2">
    <source>
        <dbReference type="ARBA" id="ARBA00007165"/>
    </source>
</evidence>
<keyword evidence="5 6" id="KW-0472">Membrane</keyword>
<sequence>MTAAGGARRRPLLARLGLLTLVFLAIAGLTGLGIWQLHRRVWKLDLIARVDGRVHATPIAAPGPADWPAITAAKDEYLRVRVAGRFLNDRETLVQALTDLGEGFWVLTPLRTDEGFTVLVNRGFVPPDRSAAAQHNEIAGETSLIGLLRISEPKGRFLRPNDPAQNRWYSRDVAAIAAARGLKDVAPYFIDAEAKGGPNDWPRAGLTVLSFPNNHLVYALTWFSLALMLAGVTLYNVREDWRRRRHGAENADASAG</sequence>
<dbReference type="Pfam" id="PF02104">
    <property type="entry name" value="SURF1"/>
    <property type="match status" value="1"/>
</dbReference>
<evidence type="ECO:0000256" key="4">
    <source>
        <dbReference type="ARBA" id="ARBA00022989"/>
    </source>
</evidence>
<evidence type="ECO:0000256" key="5">
    <source>
        <dbReference type="ARBA" id="ARBA00023136"/>
    </source>
</evidence>
<feature type="transmembrane region" description="Helical" evidence="6">
    <location>
        <begin position="216"/>
        <end position="237"/>
    </location>
</feature>
<keyword evidence="3 6" id="KW-0812">Transmembrane</keyword>
<comment type="caution">
    <text evidence="7">The sequence shown here is derived from an EMBL/GenBank/DDBJ whole genome shotgun (WGS) entry which is preliminary data.</text>
</comment>
<feature type="transmembrane region" description="Helical" evidence="6">
    <location>
        <begin position="12"/>
        <end position="35"/>
    </location>
</feature>
<dbReference type="GO" id="GO:0005886">
    <property type="term" value="C:plasma membrane"/>
    <property type="evidence" value="ECO:0007669"/>
    <property type="project" value="UniProtKB-SubCell"/>
</dbReference>
<dbReference type="AlphaFoldDB" id="A0A3D9YZL7"/>
<evidence type="ECO:0000256" key="6">
    <source>
        <dbReference type="RuleBase" id="RU363076"/>
    </source>
</evidence>
<dbReference type="InterPro" id="IPR045214">
    <property type="entry name" value="Surf1/Surf4"/>
</dbReference>
<dbReference type="PANTHER" id="PTHR23427:SF2">
    <property type="entry name" value="SURFEIT LOCUS PROTEIN 1"/>
    <property type="match status" value="1"/>
</dbReference>
<dbReference type="OrthoDB" id="6079986at2"/>
<keyword evidence="8" id="KW-1185">Reference proteome</keyword>
<evidence type="ECO:0000313" key="7">
    <source>
        <dbReference type="EMBL" id="REF87825.1"/>
    </source>
</evidence>